<sequence length="89" mass="10265">MSIKSQKSLNEECSEIFERSYSVRSASEESLSGDEDEESLSRDLLKKLTPAALSKLRRCFKKAKERNAAAMEIDRLLLGIHYDILRWNQ</sequence>
<dbReference type="OrthoDB" id="691673at2759"/>
<dbReference type="EMBL" id="CAKXAJ010026108">
    <property type="protein sequence ID" value="CAH2256508.1"/>
    <property type="molecule type" value="Genomic_DNA"/>
</dbReference>
<evidence type="ECO:0000313" key="2">
    <source>
        <dbReference type="Proteomes" id="UP000838756"/>
    </source>
</evidence>
<gene>
    <name evidence="1" type="primary">jg27072</name>
    <name evidence="1" type="ORF">PAEG_LOCUS22929</name>
</gene>
<protein>
    <submittedName>
        <fullName evidence="1">Jg27072 protein</fullName>
    </submittedName>
</protein>
<evidence type="ECO:0000313" key="1">
    <source>
        <dbReference type="EMBL" id="CAH2256508.1"/>
    </source>
</evidence>
<dbReference type="Proteomes" id="UP000838756">
    <property type="component" value="Unassembled WGS sequence"/>
</dbReference>
<keyword evidence="2" id="KW-1185">Reference proteome</keyword>
<organism evidence="1 2">
    <name type="scientific">Pararge aegeria aegeria</name>
    <dbReference type="NCBI Taxonomy" id="348720"/>
    <lineage>
        <taxon>Eukaryota</taxon>
        <taxon>Metazoa</taxon>
        <taxon>Ecdysozoa</taxon>
        <taxon>Arthropoda</taxon>
        <taxon>Hexapoda</taxon>
        <taxon>Insecta</taxon>
        <taxon>Pterygota</taxon>
        <taxon>Neoptera</taxon>
        <taxon>Endopterygota</taxon>
        <taxon>Lepidoptera</taxon>
        <taxon>Glossata</taxon>
        <taxon>Ditrysia</taxon>
        <taxon>Papilionoidea</taxon>
        <taxon>Nymphalidae</taxon>
        <taxon>Satyrinae</taxon>
        <taxon>Satyrini</taxon>
        <taxon>Parargina</taxon>
        <taxon>Pararge</taxon>
    </lineage>
</organism>
<comment type="caution">
    <text evidence="1">The sequence shown here is derived from an EMBL/GenBank/DDBJ whole genome shotgun (WGS) entry which is preliminary data.</text>
</comment>
<dbReference type="AlphaFoldDB" id="A0A8S4SGZ0"/>
<name>A0A8S4SGZ0_9NEOP</name>
<proteinExistence type="predicted"/>
<accession>A0A8S4SGZ0</accession>
<reference evidence="1" key="1">
    <citation type="submission" date="2022-03" db="EMBL/GenBank/DDBJ databases">
        <authorList>
            <person name="Lindestad O."/>
        </authorList>
    </citation>
    <scope>NUCLEOTIDE SEQUENCE</scope>
</reference>